<proteinExistence type="predicted"/>
<organism evidence="1">
    <name type="scientific">Vigna angularis var. angularis</name>
    <dbReference type="NCBI Taxonomy" id="157739"/>
    <lineage>
        <taxon>Eukaryota</taxon>
        <taxon>Viridiplantae</taxon>
        <taxon>Streptophyta</taxon>
        <taxon>Embryophyta</taxon>
        <taxon>Tracheophyta</taxon>
        <taxon>Spermatophyta</taxon>
        <taxon>Magnoliopsida</taxon>
        <taxon>eudicotyledons</taxon>
        <taxon>Gunneridae</taxon>
        <taxon>Pentapetalae</taxon>
        <taxon>rosids</taxon>
        <taxon>fabids</taxon>
        <taxon>Fabales</taxon>
        <taxon>Fabaceae</taxon>
        <taxon>Papilionoideae</taxon>
        <taxon>50 kb inversion clade</taxon>
        <taxon>NPAAA clade</taxon>
        <taxon>indigoferoid/millettioid clade</taxon>
        <taxon>Phaseoleae</taxon>
        <taxon>Vigna</taxon>
    </lineage>
</organism>
<protein>
    <submittedName>
        <fullName evidence="1">Uncharacterized protein</fullName>
    </submittedName>
</protein>
<reference evidence="1" key="1">
    <citation type="journal article" date="2015" name="Sci. Rep.">
        <title>The power of single molecule real-time sequencing technology in the de novo assembly of a eukaryotic genome.</title>
        <authorList>
            <person name="Sakai H."/>
            <person name="Naito K."/>
            <person name="Ogiso-Tanaka E."/>
            <person name="Takahashi Y."/>
            <person name="Iseki K."/>
            <person name="Muto C."/>
            <person name="Satou K."/>
            <person name="Teruya K."/>
            <person name="Shiroma A."/>
            <person name="Shimoji M."/>
            <person name="Hirano T."/>
            <person name="Itoh T."/>
            <person name="Kaga A."/>
            <person name="Tomooka N."/>
        </authorList>
    </citation>
    <scope>NUCLEOTIDE SEQUENCE</scope>
</reference>
<gene>
    <name evidence="1" type="primary">Vigan.UMG001200</name>
    <name evidence="1" type="ORF">VIGAN_UM001200</name>
</gene>
<accession>A0A0S3TCY6</accession>
<evidence type="ECO:0000313" key="1">
    <source>
        <dbReference type="EMBL" id="BAU03023.1"/>
    </source>
</evidence>
<dbReference type="EMBL" id="AP015047">
    <property type="protein sequence ID" value="BAU03023.1"/>
    <property type="molecule type" value="Genomic_DNA"/>
</dbReference>
<sequence>MLDRELASLVEVFQQVAAAHCRDALFSQGRELLLFLVDNPSTSSSWSKNVTAPLQLECRLISFSGDCCFLSFTVHMFLFSNEKDHFPRDRLFPK</sequence>
<dbReference type="AlphaFoldDB" id="A0A0S3TCY6"/>
<name>A0A0S3TCY6_PHAAN</name>